<evidence type="ECO:0000256" key="1">
    <source>
        <dbReference type="SAM" id="MobiDB-lite"/>
    </source>
</evidence>
<reference evidence="2" key="1">
    <citation type="submission" date="2013-07" db="EMBL/GenBank/DDBJ databases">
        <title>The Genome Sequence of Cryptococcus bestiolae CBS10118.</title>
        <authorList>
            <consortium name="The Broad Institute Genome Sequencing Platform"/>
            <person name="Cuomo C."/>
            <person name="Litvintseva A."/>
            <person name="Chen Y."/>
            <person name="Heitman J."/>
            <person name="Sun S."/>
            <person name="Springer D."/>
            <person name="Dromer F."/>
            <person name="Young S.K."/>
            <person name="Zeng Q."/>
            <person name="Gargeya S."/>
            <person name="Fitzgerald M."/>
            <person name="Abouelleil A."/>
            <person name="Alvarado L."/>
            <person name="Berlin A.M."/>
            <person name="Chapman S.B."/>
            <person name="Dewar J."/>
            <person name="Goldberg J."/>
            <person name="Griggs A."/>
            <person name="Gujja S."/>
            <person name="Hansen M."/>
            <person name="Howarth C."/>
            <person name="Imamovic A."/>
            <person name="Larimer J."/>
            <person name="McCowan C."/>
            <person name="Murphy C."/>
            <person name="Pearson M."/>
            <person name="Priest M."/>
            <person name="Roberts A."/>
            <person name="Saif S."/>
            <person name="Shea T."/>
            <person name="Sykes S."/>
            <person name="Wortman J."/>
            <person name="Nusbaum C."/>
            <person name="Birren B."/>
        </authorList>
    </citation>
    <scope>NUCLEOTIDE SEQUENCE [LARGE SCALE GENOMIC DNA]</scope>
    <source>
        <strain evidence="2">CBS 10118</strain>
    </source>
</reference>
<evidence type="ECO:0000313" key="2">
    <source>
        <dbReference type="EMBL" id="OCF25837.1"/>
    </source>
</evidence>
<gene>
    <name evidence="2" type="ORF">I302_03511</name>
    <name evidence="3" type="ORF">I302_100135</name>
</gene>
<feature type="compositionally biased region" description="Basic residues" evidence="1">
    <location>
        <begin position="89"/>
        <end position="117"/>
    </location>
</feature>
<dbReference type="EMBL" id="CP144541">
    <property type="protein sequence ID" value="WVW78184.1"/>
    <property type="molecule type" value="Genomic_DNA"/>
</dbReference>
<sequence length="256" mass="29042">MPVPTHLKPLPLKQESHPSAQPHPLAQPHPNPASPVRHPHFEHHHQHQRVQLQHHHSHPQAPVPQPRSPHHREHQKTHETDPMLPNHSDHHHSPHSPHSPHHPSHHSTHHTHSHHPRPHSENQNQQTHSHPHHELTSFPVPPPKSPKSPTPLSKRLLYALTNKPTLSKTWEKRSFADQQKSAPLDGGQREELGVNLQEYSSPRSRPMSFYASPAEIAAFKPLPMVDPPYPSGDHQHPHSHAHAHSAPNFPAPPMRG</sequence>
<evidence type="ECO:0000313" key="4">
    <source>
        <dbReference type="Proteomes" id="UP000092730"/>
    </source>
</evidence>
<dbReference type="Proteomes" id="UP000092730">
    <property type="component" value="Chromosome 1"/>
</dbReference>
<dbReference type="OrthoDB" id="2565278at2759"/>
<dbReference type="VEuPathDB" id="FungiDB:I302_03511"/>
<dbReference type="EMBL" id="KI894020">
    <property type="protein sequence ID" value="OCF25837.1"/>
    <property type="molecule type" value="Genomic_DNA"/>
</dbReference>
<feature type="region of interest" description="Disordered" evidence="1">
    <location>
        <begin position="1"/>
        <end position="152"/>
    </location>
</feature>
<dbReference type="AlphaFoldDB" id="A0A1B9G459"/>
<keyword evidence="4" id="KW-1185">Reference proteome</keyword>
<name>A0A1B9G459_9TREE</name>
<accession>A0A1B9G459</accession>
<organism evidence="2">
    <name type="scientific">Kwoniella bestiolae CBS 10118</name>
    <dbReference type="NCBI Taxonomy" id="1296100"/>
    <lineage>
        <taxon>Eukaryota</taxon>
        <taxon>Fungi</taxon>
        <taxon>Dikarya</taxon>
        <taxon>Basidiomycota</taxon>
        <taxon>Agaricomycotina</taxon>
        <taxon>Tremellomycetes</taxon>
        <taxon>Tremellales</taxon>
        <taxon>Cryptococcaceae</taxon>
        <taxon>Kwoniella</taxon>
    </lineage>
</organism>
<reference evidence="2" key="3">
    <citation type="submission" date="2014-01" db="EMBL/GenBank/DDBJ databases">
        <title>Evolution of pathogenesis and genome organization in the Tremellales.</title>
        <authorList>
            <person name="Cuomo C."/>
            <person name="Litvintseva A."/>
            <person name="Heitman J."/>
            <person name="Chen Y."/>
            <person name="Sun S."/>
            <person name="Springer D."/>
            <person name="Dromer F."/>
            <person name="Young S."/>
            <person name="Zeng Q."/>
            <person name="Chapman S."/>
            <person name="Gujja S."/>
            <person name="Saif S."/>
            <person name="Birren B."/>
        </authorList>
    </citation>
    <scope>NUCLEOTIDE SEQUENCE</scope>
    <source>
        <strain evidence="2">CBS 10118</strain>
    </source>
</reference>
<protein>
    <submittedName>
        <fullName evidence="2">Uncharacterized protein</fullName>
    </submittedName>
</protein>
<reference evidence="3" key="2">
    <citation type="submission" date="2013-07" db="EMBL/GenBank/DDBJ databases">
        <authorList>
            <consortium name="The Broad Institute Genome Sequencing Platform"/>
            <person name="Cuomo C."/>
            <person name="Litvintseva A."/>
            <person name="Chen Y."/>
            <person name="Heitman J."/>
            <person name="Sun S."/>
            <person name="Springer D."/>
            <person name="Dromer F."/>
            <person name="Young S.K."/>
            <person name="Zeng Q."/>
            <person name="Gargeya S."/>
            <person name="Fitzgerald M."/>
            <person name="Abouelleil A."/>
            <person name="Alvarado L."/>
            <person name="Berlin A.M."/>
            <person name="Chapman S.B."/>
            <person name="Dewar J."/>
            <person name="Goldberg J."/>
            <person name="Griggs A."/>
            <person name="Gujja S."/>
            <person name="Hansen M."/>
            <person name="Howarth C."/>
            <person name="Imamovic A."/>
            <person name="Larimer J."/>
            <person name="McCowan C."/>
            <person name="Murphy C."/>
            <person name="Pearson M."/>
            <person name="Priest M."/>
            <person name="Roberts A."/>
            <person name="Saif S."/>
            <person name="Shea T."/>
            <person name="Sykes S."/>
            <person name="Wortman J."/>
            <person name="Nusbaum C."/>
            <person name="Birren B."/>
        </authorList>
    </citation>
    <scope>NUCLEOTIDE SEQUENCE</scope>
    <source>
        <strain evidence="3">CBS 10118</strain>
    </source>
</reference>
<feature type="region of interest" description="Disordered" evidence="1">
    <location>
        <begin position="225"/>
        <end position="256"/>
    </location>
</feature>
<feature type="compositionally biased region" description="Pro residues" evidence="1">
    <location>
        <begin position="139"/>
        <end position="149"/>
    </location>
</feature>
<dbReference type="KEGG" id="kbi:30207910"/>
<reference evidence="3" key="4">
    <citation type="submission" date="2024-02" db="EMBL/GenBank/DDBJ databases">
        <title>Comparative genomics of Cryptococcus and Kwoniella reveals pathogenesis evolution and contrasting modes of karyotype evolution via chromosome fusion or intercentromeric recombination.</title>
        <authorList>
            <person name="Coelho M.A."/>
            <person name="David-Palma M."/>
            <person name="Shea T."/>
            <person name="Bowers K."/>
            <person name="McGinley-Smith S."/>
            <person name="Mohammad A.W."/>
            <person name="Gnirke A."/>
            <person name="Yurkov A.M."/>
            <person name="Nowrousian M."/>
            <person name="Sun S."/>
            <person name="Cuomo C.A."/>
            <person name="Heitman J."/>
        </authorList>
    </citation>
    <scope>NUCLEOTIDE SEQUENCE</scope>
    <source>
        <strain evidence="3">CBS 10118</strain>
    </source>
</reference>
<proteinExistence type="predicted"/>
<dbReference type="GeneID" id="30207910"/>
<evidence type="ECO:0000313" key="3">
    <source>
        <dbReference type="EMBL" id="WVW78184.1"/>
    </source>
</evidence>
<feature type="compositionally biased region" description="Basic residues" evidence="1">
    <location>
        <begin position="37"/>
        <end position="58"/>
    </location>
</feature>
<dbReference type="RefSeq" id="XP_019046907.1">
    <property type="nucleotide sequence ID" value="XM_019190159.1"/>
</dbReference>